<dbReference type="AlphaFoldDB" id="A0AAU7QF78"/>
<evidence type="ECO:0000256" key="1">
    <source>
        <dbReference type="ARBA" id="ARBA00004613"/>
    </source>
</evidence>
<dbReference type="InterPro" id="IPR011042">
    <property type="entry name" value="6-blade_b-propeller_TolB-like"/>
</dbReference>
<comment type="subcellular location">
    <subcellularLocation>
        <location evidence="1">Secreted</location>
    </subcellularLocation>
</comment>
<keyword evidence="2" id="KW-0964">Secreted</keyword>
<protein>
    <submittedName>
        <fullName evidence="3">L-dopachrome tautomerase-related protein</fullName>
    </submittedName>
</protein>
<evidence type="ECO:0000313" key="3">
    <source>
        <dbReference type="EMBL" id="XBS71738.1"/>
    </source>
</evidence>
<name>A0AAU7QF78_9GAMM</name>
<dbReference type="PANTHER" id="PTHR10009:SF18">
    <property type="entry name" value="PROTEIN YELLOW-LIKE PROTEIN"/>
    <property type="match status" value="1"/>
</dbReference>
<dbReference type="InterPro" id="IPR017996">
    <property type="entry name" value="MRJP/yellow-related"/>
</dbReference>
<accession>A0AAU7QF78</accession>
<reference evidence="3" key="1">
    <citation type="submission" date="2024-06" db="EMBL/GenBank/DDBJ databases">
        <authorList>
            <person name="Coelho C."/>
            <person name="Bento M."/>
            <person name="Garcia E."/>
            <person name="Camelo A."/>
            <person name="Brandao I."/>
            <person name="Espirito Santo C."/>
            <person name="Trovao J."/>
            <person name="Verissimo A."/>
            <person name="Costa J."/>
            <person name="Tiago I."/>
        </authorList>
    </citation>
    <scope>NUCLEOTIDE SEQUENCE</scope>
    <source>
        <strain evidence="3">KWT182</strain>
    </source>
</reference>
<dbReference type="Gene3D" id="2.120.10.30">
    <property type="entry name" value="TolB, C-terminal domain"/>
    <property type="match status" value="1"/>
</dbReference>
<dbReference type="EMBL" id="CP157947">
    <property type="protein sequence ID" value="XBS71738.1"/>
    <property type="molecule type" value="Genomic_DNA"/>
</dbReference>
<dbReference type="PANTHER" id="PTHR10009">
    <property type="entry name" value="PROTEIN YELLOW-RELATED"/>
    <property type="match status" value="1"/>
</dbReference>
<organism evidence="3">
    <name type="scientific">Acerihabitans sp. KWT182</name>
    <dbReference type="NCBI Taxonomy" id="3157919"/>
    <lineage>
        <taxon>Bacteria</taxon>
        <taxon>Pseudomonadati</taxon>
        <taxon>Pseudomonadota</taxon>
        <taxon>Gammaproteobacteria</taxon>
        <taxon>Enterobacterales</taxon>
        <taxon>Pectobacteriaceae</taxon>
        <taxon>Acerihabitans</taxon>
    </lineage>
</organism>
<gene>
    <name evidence="3" type="ORF">ABK905_13150</name>
</gene>
<evidence type="ECO:0000256" key="2">
    <source>
        <dbReference type="ARBA" id="ARBA00022525"/>
    </source>
</evidence>
<dbReference type="SUPFAM" id="SSF63829">
    <property type="entry name" value="Calcium-dependent phosphotriesterase"/>
    <property type="match status" value="1"/>
</dbReference>
<dbReference type="GO" id="GO:0005576">
    <property type="term" value="C:extracellular region"/>
    <property type="evidence" value="ECO:0007669"/>
    <property type="project" value="UniProtKB-SubCell"/>
</dbReference>
<sequence>MLINPAGLKAVLGFEIDRNDVIWILDQGHIAGAPNQPEDEKLIAWDLKADKEVARYAFSNAQVDFKCSFLNDVAVDNDAGFVYITDSGINCHPLMGGGLLVYNMKTNQAKRVLRAPEWVNDQHFTFKIHGRDVLKAKNGKPDSMRTGADGIALSGEKKTLYFLFTTPRL</sequence>
<proteinExistence type="predicted"/>
<dbReference type="Pfam" id="PF03022">
    <property type="entry name" value="MRJP"/>
    <property type="match status" value="1"/>
</dbReference>